<dbReference type="EMBL" id="SGJB01000015">
    <property type="protein sequence ID" value="TQQ84162.1"/>
    <property type="molecule type" value="Genomic_DNA"/>
</dbReference>
<organism evidence="2 3">
    <name type="scientific">Peptacetobacter hominis</name>
    <dbReference type="NCBI Taxonomy" id="2743610"/>
    <lineage>
        <taxon>Bacteria</taxon>
        <taxon>Bacillati</taxon>
        <taxon>Bacillota</taxon>
        <taxon>Clostridia</taxon>
        <taxon>Peptostreptococcales</taxon>
        <taxon>Peptostreptococcaceae</taxon>
        <taxon>Peptacetobacter</taxon>
    </lineage>
</organism>
<feature type="transmembrane region" description="Helical" evidence="1">
    <location>
        <begin position="77"/>
        <end position="106"/>
    </location>
</feature>
<gene>
    <name evidence="2" type="ORF">EXD82_08105</name>
</gene>
<sequence>MKKSKLLLISGIIGTIYLIYLIFYFSNGVVSTDGVDAIGAGLAAALVMPHMVCVAIAVIFNWLGWALEVRWGALVAGIMYAVSMVCMFLYAVFVLIEMILCFIAFAKMKQESEKKSIES</sequence>
<comment type="caution">
    <text evidence="2">The sequence shown here is derived from an EMBL/GenBank/DDBJ whole genome shotgun (WGS) entry which is preliminary data.</text>
</comment>
<proteinExistence type="predicted"/>
<feature type="transmembrane region" description="Helical" evidence="1">
    <location>
        <begin position="6"/>
        <end position="25"/>
    </location>
</feature>
<dbReference type="AlphaFoldDB" id="A0A544QU13"/>
<accession>A0A544QU13</accession>
<dbReference type="Proteomes" id="UP000317863">
    <property type="component" value="Unassembled WGS sequence"/>
</dbReference>
<dbReference type="RefSeq" id="WP_142536413.1">
    <property type="nucleotide sequence ID" value="NZ_SGJB01000015.1"/>
</dbReference>
<keyword evidence="3" id="KW-1185">Reference proteome</keyword>
<protein>
    <submittedName>
        <fullName evidence="2">Uncharacterized protein</fullName>
    </submittedName>
</protein>
<dbReference type="OrthoDB" id="1955310at2"/>
<evidence type="ECO:0000256" key="1">
    <source>
        <dbReference type="SAM" id="Phobius"/>
    </source>
</evidence>
<keyword evidence="1" id="KW-0472">Membrane</keyword>
<feature type="transmembrane region" description="Helical" evidence="1">
    <location>
        <begin position="37"/>
        <end position="65"/>
    </location>
</feature>
<reference evidence="2 3" key="1">
    <citation type="submission" date="2019-02" db="EMBL/GenBank/DDBJ databases">
        <title>Peptostreptococcaceae bacterium ZHW00191 nov., a new bacterium isolated from the human gut.</title>
        <authorList>
            <person name="Zhou H.-W."/>
            <person name="Chen X.-J."/>
        </authorList>
    </citation>
    <scope>NUCLEOTIDE SEQUENCE [LARGE SCALE GENOMIC DNA]</scope>
    <source>
        <strain evidence="2 3">ZHW00191</strain>
    </source>
</reference>
<keyword evidence="1" id="KW-0812">Transmembrane</keyword>
<name>A0A544QU13_9FIRM</name>
<keyword evidence="1" id="KW-1133">Transmembrane helix</keyword>
<evidence type="ECO:0000313" key="3">
    <source>
        <dbReference type="Proteomes" id="UP000317863"/>
    </source>
</evidence>
<evidence type="ECO:0000313" key="2">
    <source>
        <dbReference type="EMBL" id="TQQ84162.1"/>
    </source>
</evidence>